<sequence>MWRELGWSYRQIEQATGIPKSTIELWCGEMKEESSGVQSWTPEQALPPEPARTLGLDGKRYPAERADEDERAALVW</sequence>
<comment type="caution">
    <text evidence="2">The sequence shown here is derived from an EMBL/GenBank/DDBJ whole genome shotgun (WGS) entry which is preliminary data.</text>
</comment>
<reference evidence="2" key="1">
    <citation type="submission" date="2022-06" db="EMBL/GenBank/DDBJ databases">
        <title>CFH 74404 Thermomicrobiaceae sp.</title>
        <authorList>
            <person name="Ming H."/>
            <person name="Li W.-J."/>
            <person name="Zhao Z."/>
        </authorList>
    </citation>
    <scope>NUCLEOTIDE SEQUENCE</scope>
    <source>
        <strain evidence="2">CFH 74404</strain>
    </source>
</reference>
<evidence type="ECO:0000256" key="1">
    <source>
        <dbReference type="SAM" id="MobiDB-lite"/>
    </source>
</evidence>
<organism evidence="2 3">
    <name type="scientific">Thermalbibacter longus</name>
    <dbReference type="NCBI Taxonomy" id="2951981"/>
    <lineage>
        <taxon>Bacteria</taxon>
        <taxon>Pseudomonadati</taxon>
        <taxon>Thermomicrobiota</taxon>
        <taxon>Thermomicrobia</taxon>
        <taxon>Thermomicrobiales</taxon>
        <taxon>Thermomicrobiaceae</taxon>
        <taxon>Thermalbibacter</taxon>
    </lineage>
</organism>
<feature type="region of interest" description="Disordered" evidence="1">
    <location>
        <begin position="33"/>
        <end position="57"/>
    </location>
</feature>
<keyword evidence="3" id="KW-1185">Reference proteome</keyword>
<name>A0AA41WGH9_9BACT</name>
<dbReference type="RefSeq" id="WP_284058457.1">
    <property type="nucleotide sequence ID" value="NZ_JAMSLR010000021.1"/>
</dbReference>
<accession>A0AA41WGH9</accession>
<proteinExistence type="predicted"/>
<dbReference type="Proteomes" id="UP001165306">
    <property type="component" value="Unassembled WGS sequence"/>
</dbReference>
<protein>
    <submittedName>
        <fullName evidence="2">Uncharacterized protein</fullName>
    </submittedName>
</protein>
<gene>
    <name evidence="2" type="ORF">NET02_16110</name>
</gene>
<evidence type="ECO:0000313" key="2">
    <source>
        <dbReference type="EMBL" id="MCM8750668.1"/>
    </source>
</evidence>
<evidence type="ECO:0000313" key="3">
    <source>
        <dbReference type="Proteomes" id="UP001165306"/>
    </source>
</evidence>
<dbReference type="AlphaFoldDB" id="A0AA41WGH9"/>
<dbReference type="EMBL" id="JAMSLR010000021">
    <property type="protein sequence ID" value="MCM8750668.1"/>
    <property type="molecule type" value="Genomic_DNA"/>
</dbReference>